<gene>
    <name evidence="2" type="ORF">DNJ73_04290</name>
</gene>
<dbReference type="RefSeq" id="WP_158466466.1">
    <property type="nucleotide sequence ID" value="NZ_QJUE01000002.1"/>
</dbReference>
<sequence length="333" mass="38913">MKNFSLVMPVYLRNDIIHYSLESVNKQTKKPYEIIIVDNNTNIYETKKLKSIIETFQNGVPIRYFKSLINSGAQARNLGVKYVTTEIVAFLDSDVILEEDYYEQLLTLFDSSPDCIAAQGLDIDLIKISNKNRNLFENLLYQFEQFFETSLLFEKTHPYVSPSLAISHPDVSNDFVLKSEWISTCAGMFKTSLFKKYSFPSNFITYSNNEYLMFSYSLFLNREGDMIYTSSAKYKDLQTSSGRIAHLPYLYQLQTYDTFIFCRLFSMNISNIFVFIKSRIGLLIYNILKSIYNRKINPFYLIKVIHSSIYPLLHLKEIIKGDLSFYDVDFSDF</sequence>
<feature type="domain" description="Glycosyltransferase 2-like" evidence="1">
    <location>
        <begin position="5"/>
        <end position="146"/>
    </location>
</feature>
<dbReference type="Gene3D" id="3.90.550.10">
    <property type="entry name" value="Spore Coat Polysaccharide Biosynthesis Protein SpsA, Chain A"/>
    <property type="match status" value="1"/>
</dbReference>
<dbReference type="InterPro" id="IPR001173">
    <property type="entry name" value="Glyco_trans_2-like"/>
</dbReference>
<accession>A0A318RGR0</accession>
<dbReference type="Pfam" id="PF00535">
    <property type="entry name" value="Glycos_transf_2"/>
    <property type="match status" value="1"/>
</dbReference>
<evidence type="ECO:0000313" key="2">
    <source>
        <dbReference type="EMBL" id="PYE02973.1"/>
    </source>
</evidence>
<proteinExistence type="predicted"/>
<dbReference type="PANTHER" id="PTHR43685">
    <property type="entry name" value="GLYCOSYLTRANSFERASE"/>
    <property type="match status" value="1"/>
</dbReference>
<dbReference type="EMBL" id="QJUE01000002">
    <property type="protein sequence ID" value="PYE02973.1"/>
    <property type="molecule type" value="Genomic_DNA"/>
</dbReference>
<dbReference type="OrthoDB" id="455644at2"/>
<evidence type="ECO:0000259" key="1">
    <source>
        <dbReference type="Pfam" id="PF00535"/>
    </source>
</evidence>
<dbReference type="InterPro" id="IPR050834">
    <property type="entry name" value="Glycosyltransf_2"/>
</dbReference>
<reference evidence="2 3" key="1">
    <citation type="journal article" date="2018" name="Appl. Environ. Microbiol.">
        <title>Genome rearrangement shapes Prochlorococcus ecological adaptation.</title>
        <authorList>
            <person name="Yan W."/>
            <person name="Wei S."/>
            <person name="Wang Q."/>
            <person name="Xiao X."/>
            <person name="Zeng Q."/>
            <person name="Jiao N."/>
            <person name="Zhang R."/>
        </authorList>
    </citation>
    <scope>NUCLEOTIDE SEQUENCE [LARGE SCALE GENOMIC DNA]</scope>
    <source>
        <strain evidence="2 3">XMU1408</strain>
    </source>
</reference>
<dbReference type="PANTHER" id="PTHR43685:SF2">
    <property type="entry name" value="GLYCOSYLTRANSFERASE 2-LIKE DOMAIN-CONTAINING PROTEIN"/>
    <property type="match status" value="1"/>
</dbReference>
<name>A0A318RGR0_PROMR</name>
<dbReference type="AlphaFoldDB" id="A0A318RGR0"/>
<dbReference type="SUPFAM" id="SSF53448">
    <property type="entry name" value="Nucleotide-diphospho-sugar transferases"/>
    <property type="match status" value="1"/>
</dbReference>
<organism evidence="2 3">
    <name type="scientific">Prochlorococcus marinus XMU1408</name>
    <dbReference type="NCBI Taxonomy" id="2213228"/>
    <lineage>
        <taxon>Bacteria</taxon>
        <taxon>Bacillati</taxon>
        <taxon>Cyanobacteriota</taxon>
        <taxon>Cyanophyceae</taxon>
        <taxon>Synechococcales</taxon>
        <taxon>Prochlorococcaceae</taxon>
        <taxon>Prochlorococcus</taxon>
    </lineage>
</organism>
<dbReference type="Proteomes" id="UP000247807">
    <property type="component" value="Unassembled WGS sequence"/>
</dbReference>
<evidence type="ECO:0000313" key="3">
    <source>
        <dbReference type="Proteomes" id="UP000247807"/>
    </source>
</evidence>
<protein>
    <recommendedName>
        <fullName evidence="1">Glycosyltransferase 2-like domain-containing protein</fullName>
    </recommendedName>
</protein>
<comment type="caution">
    <text evidence="2">The sequence shown here is derived from an EMBL/GenBank/DDBJ whole genome shotgun (WGS) entry which is preliminary data.</text>
</comment>
<dbReference type="CDD" id="cd00761">
    <property type="entry name" value="Glyco_tranf_GTA_type"/>
    <property type="match status" value="1"/>
</dbReference>
<dbReference type="InterPro" id="IPR029044">
    <property type="entry name" value="Nucleotide-diphossugar_trans"/>
</dbReference>